<feature type="repeat" description="Solcar" evidence="9">
    <location>
        <begin position="346"/>
        <end position="434"/>
    </location>
</feature>
<dbReference type="RefSeq" id="XP_018737385.1">
    <property type="nucleotide sequence ID" value="XM_018879472.1"/>
</dbReference>
<dbReference type="PRINTS" id="PR00926">
    <property type="entry name" value="MITOCARRIER"/>
</dbReference>
<feature type="transmembrane region" description="Helical" evidence="12">
    <location>
        <begin position="406"/>
        <end position="428"/>
    </location>
</feature>
<dbReference type="SUPFAM" id="SSF103506">
    <property type="entry name" value="Mitochondrial carrier"/>
    <property type="match status" value="1"/>
</dbReference>
<evidence type="ECO:0000313" key="14">
    <source>
        <dbReference type="Proteomes" id="UP000189580"/>
    </source>
</evidence>
<dbReference type="GO" id="GO:0005743">
    <property type="term" value="C:mitochondrial inner membrane"/>
    <property type="evidence" value="ECO:0007669"/>
    <property type="project" value="UniProtKB-SubCell"/>
</dbReference>
<evidence type="ECO:0000256" key="8">
    <source>
        <dbReference type="ARBA" id="ARBA00023136"/>
    </source>
</evidence>
<dbReference type="GO" id="GO:0015228">
    <property type="term" value="F:coenzyme A transmembrane transporter activity"/>
    <property type="evidence" value="ECO:0007669"/>
    <property type="project" value="EnsemblFungi"/>
</dbReference>
<keyword evidence="4" id="KW-0677">Repeat</keyword>
<feature type="repeat" description="Solcar" evidence="9">
    <location>
        <begin position="56"/>
        <end position="147"/>
    </location>
</feature>
<gene>
    <name evidence="13" type="primary">LEU5</name>
    <name evidence="13" type="ORF">AWJ20_2523</name>
</gene>
<reference evidence="13 14" key="1">
    <citation type="submission" date="2016-02" db="EMBL/GenBank/DDBJ databases">
        <title>Complete genome sequence and transcriptome regulation of the pentose utilising yeast Sugiyamaella lignohabitans.</title>
        <authorList>
            <person name="Bellasio M."/>
            <person name="Peymann A."/>
            <person name="Valli M."/>
            <person name="Sipitzky M."/>
            <person name="Graf A."/>
            <person name="Sauer M."/>
            <person name="Marx H."/>
            <person name="Mattanovich D."/>
        </authorList>
    </citation>
    <scope>NUCLEOTIDE SEQUENCE [LARGE SCALE GENOMIC DNA]</scope>
    <source>
        <strain evidence="13 14">CBS 10342</strain>
    </source>
</reference>
<name>A0A167F7H8_9ASCO</name>
<dbReference type="PANTHER" id="PTHR24089">
    <property type="entry name" value="SOLUTE CARRIER FAMILY 25"/>
    <property type="match status" value="1"/>
</dbReference>
<sequence length="437" mass="47209">MSTSSRTIPLGGRHAHHETARIEEYNDDDVAVATSNTHRPKLNHKKTKREDKQSLDYVVKSGIAGGLAGSAAKTLIAPLDRVKILFQTSNPEFRKYTGSWTGFYKAGKHIVVSEGPLGLFRGHSATLLRIFPYAGIKFIAYEQVRGILIPSSEYETSLRRLLSGSLSGVASVFCTYPLDLIRVRLAYDHTGAVKAARQASKTAVNTAAVSTKSSSKLASNMASAAASAAASSSGSTGTTSSPSPSPTTTASSLSSANNPTKRSPGRLASIITTIYNEPSHASLKIANFYRGFTPTVLGMIPYAGVSFWAHDSFHDIFRSKLLRSIAVDYSMPESEHLNATTSRRPLKAWAQLTAGGLSGLFAQTASYPLEVVRRRMQVSGAVGNHERQHIISTAKLIIRERGIRGLFVGLTIGYMKVVPMFACSFFVYERAKMLLGI</sequence>
<evidence type="ECO:0000256" key="1">
    <source>
        <dbReference type="ARBA" id="ARBA00004448"/>
    </source>
</evidence>
<evidence type="ECO:0000256" key="7">
    <source>
        <dbReference type="ARBA" id="ARBA00023128"/>
    </source>
</evidence>
<evidence type="ECO:0000256" key="12">
    <source>
        <dbReference type="SAM" id="Phobius"/>
    </source>
</evidence>
<evidence type="ECO:0000256" key="9">
    <source>
        <dbReference type="PROSITE-ProRule" id="PRU00282"/>
    </source>
</evidence>
<comment type="similarity">
    <text evidence="10">Belongs to the mitochondrial carrier (TC 2.A.29) family.</text>
</comment>
<protein>
    <submittedName>
        <fullName evidence="13">Leu5p</fullName>
    </submittedName>
</protein>
<keyword evidence="5" id="KW-0999">Mitochondrion inner membrane</keyword>
<evidence type="ECO:0000256" key="2">
    <source>
        <dbReference type="ARBA" id="ARBA00022448"/>
    </source>
</evidence>
<evidence type="ECO:0000256" key="3">
    <source>
        <dbReference type="ARBA" id="ARBA00022692"/>
    </source>
</evidence>
<keyword evidence="2 10" id="KW-0813">Transport</keyword>
<evidence type="ECO:0000256" key="5">
    <source>
        <dbReference type="ARBA" id="ARBA00022792"/>
    </source>
</evidence>
<dbReference type="Proteomes" id="UP000189580">
    <property type="component" value="Chromosome b"/>
</dbReference>
<feature type="compositionally biased region" description="Low complexity" evidence="11">
    <location>
        <begin position="231"/>
        <end position="260"/>
    </location>
</feature>
<dbReference type="Pfam" id="PF00153">
    <property type="entry name" value="Mito_carr"/>
    <property type="match status" value="4"/>
</dbReference>
<dbReference type="AlphaFoldDB" id="A0A167F7H8"/>
<dbReference type="EMBL" id="CP014503">
    <property type="protein sequence ID" value="ANB14908.1"/>
    <property type="molecule type" value="Genomic_DNA"/>
</dbReference>
<dbReference type="KEGG" id="slb:AWJ20_2523"/>
<dbReference type="InterPro" id="IPR018108">
    <property type="entry name" value="MCP_transmembrane"/>
</dbReference>
<comment type="subcellular location">
    <subcellularLocation>
        <location evidence="1">Mitochondrion inner membrane</location>
        <topology evidence="1">Multi-pass membrane protein</topology>
    </subcellularLocation>
</comment>
<organism evidence="13 14">
    <name type="scientific">Sugiyamaella lignohabitans</name>
    <dbReference type="NCBI Taxonomy" id="796027"/>
    <lineage>
        <taxon>Eukaryota</taxon>
        <taxon>Fungi</taxon>
        <taxon>Dikarya</taxon>
        <taxon>Ascomycota</taxon>
        <taxon>Saccharomycotina</taxon>
        <taxon>Dipodascomycetes</taxon>
        <taxon>Dipodascales</taxon>
        <taxon>Trichomonascaceae</taxon>
        <taxon>Sugiyamaella</taxon>
    </lineage>
</organism>
<keyword evidence="8 9" id="KW-0472">Membrane</keyword>
<evidence type="ECO:0000256" key="10">
    <source>
        <dbReference type="RuleBase" id="RU000488"/>
    </source>
</evidence>
<evidence type="ECO:0000313" key="13">
    <source>
        <dbReference type="EMBL" id="ANB14908.1"/>
    </source>
</evidence>
<evidence type="ECO:0000256" key="4">
    <source>
        <dbReference type="ARBA" id="ARBA00022737"/>
    </source>
</evidence>
<evidence type="ECO:0000256" key="11">
    <source>
        <dbReference type="SAM" id="MobiDB-lite"/>
    </source>
</evidence>
<dbReference type="GeneID" id="30034444"/>
<dbReference type="OrthoDB" id="270584at2759"/>
<keyword evidence="14" id="KW-1185">Reference proteome</keyword>
<dbReference type="PROSITE" id="PS50920">
    <property type="entry name" value="SOLCAR"/>
    <property type="match status" value="2"/>
</dbReference>
<feature type="region of interest" description="Disordered" evidence="11">
    <location>
        <begin position="231"/>
        <end position="264"/>
    </location>
</feature>
<keyword evidence="7" id="KW-0496">Mitochondrion</keyword>
<evidence type="ECO:0000256" key="6">
    <source>
        <dbReference type="ARBA" id="ARBA00022989"/>
    </source>
</evidence>
<accession>A0A167F7H8</accession>
<dbReference type="InterPro" id="IPR002067">
    <property type="entry name" value="MCP"/>
</dbReference>
<dbReference type="InterPro" id="IPR023395">
    <property type="entry name" value="MCP_dom_sf"/>
</dbReference>
<dbReference type="Gene3D" id="1.50.40.10">
    <property type="entry name" value="Mitochondrial carrier domain"/>
    <property type="match status" value="1"/>
</dbReference>
<proteinExistence type="inferred from homology"/>
<keyword evidence="6 12" id="KW-1133">Transmembrane helix</keyword>
<keyword evidence="3 9" id="KW-0812">Transmembrane</keyword>